<keyword evidence="2" id="KW-1185">Reference proteome</keyword>
<dbReference type="RefSeq" id="WP_121143844.1">
    <property type="nucleotide sequence ID" value="NZ_RBWY01000001.1"/>
</dbReference>
<reference evidence="1 2" key="1">
    <citation type="submission" date="2018-10" db="EMBL/GenBank/DDBJ databases">
        <title>Genomic Encyclopedia of Type Strains, Phase IV (KMG-IV): sequencing the most valuable type-strain genomes for metagenomic binning, comparative biology and taxonomic classification.</title>
        <authorList>
            <person name="Goeker M."/>
        </authorList>
    </citation>
    <scope>NUCLEOTIDE SEQUENCE [LARGE SCALE GENOMIC DNA]</scope>
    <source>
        <strain evidence="1 2">DSM 22228</strain>
    </source>
</reference>
<dbReference type="EMBL" id="RBWY01000001">
    <property type="protein sequence ID" value="RKS86919.1"/>
    <property type="molecule type" value="Genomic_DNA"/>
</dbReference>
<organism evidence="1 2">
    <name type="scientific">Orbus hercynius</name>
    <dbReference type="NCBI Taxonomy" id="593135"/>
    <lineage>
        <taxon>Bacteria</taxon>
        <taxon>Pseudomonadati</taxon>
        <taxon>Pseudomonadota</taxon>
        <taxon>Gammaproteobacteria</taxon>
        <taxon>Orbales</taxon>
        <taxon>Orbaceae</taxon>
        <taxon>Orbus</taxon>
    </lineage>
</organism>
<proteinExistence type="predicted"/>
<dbReference type="Gene3D" id="3.10.450.40">
    <property type="match status" value="1"/>
</dbReference>
<dbReference type="Proteomes" id="UP000278542">
    <property type="component" value="Unassembled WGS sequence"/>
</dbReference>
<accession>A0A495RHL6</accession>
<evidence type="ECO:0000313" key="1">
    <source>
        <dbReference type="EMBL" id="RKS86919.1"/>
    </source>
</evidence>
<sequence length="121" mass="14129">MRVRELDRNHDWTFGRGNANYLSGSDAIAQSIKTKLYALKGDWIFDLNSGIAWFDYLDKNPNAQQLAIDVRTEILKVSGVLEITEFDIKLDPIERHFLIQITYTDKYNDTREVEFNVTNNR</sequence>
<comment type="caution">
    <text evidence="1">The sequence shown here is derived from an EMBL/GenBank/DDBJ whole genome shotgun (WGS) entry which is preliminary data.</text>
</comment>
<dbReference type="AlphaFoldDB" id="A0A495RHL6"/>
<dbReference type="OrthoDB" id="9812969at2"/>
<dbReference type="Pfam" id="PF10934">
    <property type="entry name" value="Sheath_initiator"/>
    <property type="match status" value="1"/>
</dbReference>
<dbReference type="InterPro" id="IPR020288">
    <property type="entry name" value="Sheath_initiator"/>
</dbReference>
<name>A0A495RHL6_9GAMM</name>
<evidence type="ECO:0000313" key="2">
    <source>
        <dbReference type="Proteomes" id="UP000278542"/>
    </source>
</evidence>
<protein>
    <submittedName>
        <fullName evidence="1">Uncharacterized protein</fullName>
    </submittedName>
</protein>
<gene>
    <name evidence="1" type="ORF">DES39_0125</name>
</gene>
<dbReference type="SUPFAM" id="SSF160719">
    <property type="entry name" value="gpW/gp25-like"/>
    <property type="match status" value="1"/>
</dbReference>